<proteinExistence type="inferred from homology"/>
<dbReference type="InterPro" id="IPR018063">
    <property type="entry name" value="SAM_MeTrfase_RsmI_CS"/>
</dbReference>
<dbReference type="EC" id="2.1.1.198" evidence="6"/>
<dbReference type="HAMAP" id="MF_01877">
    <property type="entry name" value="16SrRNA_methyltr_I"/>
    <property type="match status" value="1"/>
</dbReference>
<evidence type="ECO:0000259" key="7">
    <source>
        <dbReference type="Pfam" id="PF00590"/>
    </source>
</evidence>
<dbReference type="SUPFAM" id="SSF53790">
    <property type="entry name" value="Tetrapyrrole methylase"/>
    <property type="match status" value="1"/>
</dbReference>
<reference evidence="8 9" key="1">
    <citation type="submission" date="2023-07" db="EMBL/GenBank/DDBJ databases">
        <title>Sequencing the genomes of 1000 actinobacteria strains.</title>
        <authorList>
            <person name="Klenk H.-P."/>
        </authorList>
    </citation>
    <scope>NUCLEOTIDE SEQUENCE [LARGE SCALE GENOMIC DNA]</scope>
    <source>
        <strain evidence="8 9">DSM 44388</strain>
    </source>
</reference>
<comment type="function">
    <text evidence="6">Catalyzes the 2'-O-methylation of the ribose of cytidine 1402 (C1402) in 16S rRNA.</text>
</comment>
<dbReference type="PANTHER" id="PTHR46111:SF1">
    <property type="entry name" value="RIBOSOMAL RNA SMALL SUBUNIT METHYLTRANSFERASE I"/>
    <property type="match status" value="1"/>
</dbReference>
<evidence type="ECO:0000256" key="3">
    <source>
        <dbReference type="ARBA" id="ARBA00022603"/>
    </source>
</evidence>
<dbReference type="Pfam" id="PF00590">
    <property type="entry name" value="TP_methylase"/>
    <property type="match status" value="1"/>
</dbReference>
<keyword evidence="1 6" id="KW-0963">Cytoplasm</keyword>
<dbReference type="InterPro" id="IPR035996">
    <property type="entry name" value="4pyrrol_Methylase_sf"/>
</dbReference>
<comment type="caution">
    <text evidence="8">The sequence shown here is derived from an EMBL/GenBank/DDBJ whole genome shotgun (WGS) entry which is preliminary data.</text>
</comment>
<comment type="similarity">
    <text evidence="6">Belongs to the methyltransferase superfamily. RsmI family.</text>
</comment>
<dbReference type="InterPro" id="IPR000878">
    <property type="entry name" value="4pyrrol_Mease"/>
</dbReference>
<keyword evidence="2 6" id="KW-0698">rRNA processing</keyword>
<comment type="catalytic activity">
    <reaction evidence="6">
        <text>cytidine(1402) in 16S rRNA + S-adenosyl-L-methionine = 2'-O-methylcytidine(1402) in 16S rRNA + S-adenosyl-L-homocysteine + H(+)</text>
        <dbReference type="Rhea" id="RHEA:42924"/>
        <dbReference type="Rhea" id="RHEA-COMP:10285"/>
        <dbReference type="Rhea" id="RHEA-COMP:10286"/>
        <dbReference type="ChEBI" id="CHEBI:15378"/>
        <dbReference type="ChEBI" id="CHEBI:57856"/>
        <dbReference type="ChEBI" id="CHEBI:59789"/>
        <dbReference type="ChEBI" id="CHEBI:74495"/>
        <dbReference type="ChEBI" id="CHEBI:82748"/>
        <dbReference type="EC" id="2.1.1.198"/>
    </reaction>
</comment>
<keyword evidence="5 6" id="KW-0949">S-adenosyl-L-methionine</keyword>
<dbReference type="Gene3D" id="3.30.950.10">
    <property type="entry name" value="Methyltransferase, Cobalt-precorrin-4 Transmethylase, Domain 2"/>
    <property type="match status" value="1"/>
</dbReference>
<protein>
    <recommendedName>
        <fullName evidence="6">Ribosomal RNA small subunit methyltransferase I</fullName>
        <ecNumber evidence="6">2.1.1.198</ecNumber>
    </recommendedName>
    <alternativeName>
        <fullName evidence="6">16S rRNA 2'-O-ribose C1402 methyltransferase</fullName>
    </alternativeName>
    <alternativeName>
        <fullName evidence="6">rRNA (cytidine-2'-O-)-methyltransferase RsmI</fullName>
    </alternativeName>
</protein>
<dbReference type="PROSITE" id="PS01296">
    <property type="entry name" value="RSMI"/>
    <property type="match status" value="1"/>
</dbReference>
<dbReference type="EMBL" id="JAUSQZ010000001">
    <property type="protein sequence ID" value="MDP9825631.1"/>
    <property type="molecule type" value="Genomic_DNA"/>
</dbReference>
<dbReference type="RefSeq" id="WP_307239618.1">
    <property type="nucleotide sequence ID" value="NZ_JAUSQZ010000001.1"/>
</dbReference>
<evidence type="ECO:0000313" key="9">
    <source>
        <dbReference type="Proteomes" id="UP001235712"/>
    </source>
</evidence>
<dbReference type="InterPro" id="IPR014777">
    <property type="entry name" value="4pyrrole_Mease_sub1"/>
</dbReference>
<comment type="subcellular location">
    <subcellularLocation>
        <location evidence="6">Cytoplasm</location>
    </subcellularLocation>
</comment>
<dbReference type="GO" id="GO:0008168">
    <property type="term" value="F:methyltransferase activity"/>
    <property type="evidence" value="ECO:0007669"/>
    <property type="project" value="UniProtKB-KW"/>
</dbReference>
<sequence length="286" mass="29778">MTGRLVLAATPIGDPEDASVRLSRLIETADLIAAEDTRRFRRLAAALGITPQGRVISNHEHNEGYRSTELLEVVAGGGTVLVVSDAGMPGVSDPGLRAVQAVVDAGFPVTALPGPSAALTALALSGLPTDRFCFEGFPPRTSGKRSSAFRALAAEPRTMIFFESPRRTADTLAAMSDAFGADRPAAVCRELTKTYEEIRRGPLGDLASWAASSEVLGEICLVVGGAPEPVPVDLSDPSAASTLVTQVLERVDAGERLKEAVAAVAAQAGANKRGLYDAAVRARSDS</sequence>
<organism evidence="8 9">
    <name type="scientific">Kineosporia succinea</name>
    <dbReference type="NCBI Taxonomy" id="84632"/>
    <lineage>
        <taxon>Bacteria</taxon>
        <taxon>Bacillati</taxon>
        <taxon>Actinomycetota</taxon>
        <taxon>Actinomycetes</taxon>
        <taxon>Kineosporiales</taxon>
        <taxon>Kineosporiaceae</taxon>
        <taxon>Kineosporia</taxon>
    </lineage>
</organism>
<evidence type="ECO:0000256" key="4">
    <source>
        <dbReference type="ARBA" id="ARBA00022679"/>
    </source>
</evidence>
<dbReference type="InterPro" id="IPR008189">
    <property type="entry name" value="rRNA_ssu_MeTfrase_I"/>
</dbReference>
<dbReference type="GO" id="GO:0032259">
    <property type="term" value="P:methylation"/>
    <property type="evidence" value="ECO:0007669"/>
    <property type="project" value="UniProtKB-KW"/>
</dbReference>
<evidence type="ECO:0000313" key="8">
    <source>
        <dbReference type="EMBL" id="MDP9825631.1"/>
    </source>
</evidence>
<dbReference type="PIRSF" id="PIRSF005917">
    <property type="entry name" value="MTase_YraL"/>
    <property type="match status" value="1"/>
</dbReference>
<accession>A0ABT9NZ96</accession>
<name>A0ABT9NZ96_9ACTN</name>
<evidence type="ECO:0000256" key="5">
    <source>
        <dbReference type="ARBA" id="ARBA00022691"/>
    </source>
</evidence>
<keyword evidence="9" id="KW-1185">Reference proteome</keyword>
<dbReference type="Gene3D" id="3.40.1010.10">
    <property type="entry name" value="Cobalt-precorrin-4 Transmethylase, Domain 1"/>
    <property type="match status" value="1"/>
</dbReference>
<evidence type="ECO:0000256" key="6">
    <source>
        <dbReference type="HAMAP-Rule" id="MF_01877"/>
    </source>
</evidence>
<evidence type="ECO:0000256" key="2">
    <source>
        <dbReference type="ARBA" id="ARBA00022552"/>
    </source>
</evidence>
<feature type="domain" description="Tetrapyrrole methylase" evidence="7">
    <location>
        <begin position="4"/>
        <end position="207"/>
    </location>
</feature>
<dbReference type="Proteomes" id="UP001235712">
    <property type="component" value="Unassembled WGS sequence"/>
</dbReference>
<keyword evidence="4 6" id="KW-0808">Transferase</keyword>
<dbReference type="NCBIfam" id="TIGR00096">
    <property type="entry name" value="16S rRNA (cytidine(1402)-2'-O)-methyltransferase"/>
    <property type="match status" value="1"/>
</dbReference>
<keyword evidence="3 6" id="KW-0489">Methyltransferase</keyword>
<gene>
    <name evidence="6" type="primary">rsmI</name>
    <name evidence="8" type="ORF">J2S57_001380</name>
</gene>
<dbReference type="PANTHER" id="PTHR46111">
    <property type="entry name" value="RIBOSOMAL RNA SMALL SUBUNIT METHYLTRANSFERASE I"/>
    <property type="match status" value="1"/>
</dbReference>
<dbReference type="InterPro" id="IPR014776">
    <property type="entry name" value="4pyrrole_Mease_sub2"/>
</dbReference>
<dbReference type="CDD" id="cd11648">
    <property type="entry name" value="RsmI"/>
    <property type="match status" value="1"/>
</dbReference>
<evidence type="ECO:0000256" key="1">
    <source>
        <dbReference type="ARBA" id="ARBA00022490"/>
    </source>
</evidence>